<feature type="transmembrane region" description="Helical" evidence="1">
    <location>
        <begin position="120"/>
        <end position="142"/>
    </location>
</feature>
<feature type="transmembrane region" description="Helical" evidence="1">
    <location>
        <begin position="56"/>
        <end position="75"/>
    </location>
</feature>
<organism evidence="2">
    <name type="scientific">marine sediment metagenome</name>
    <dbReference type="NCBI Taxonomy" id="412755"/>
    <lineage>
        <taxon>unclassified sequences</taxon>
        <taxon>metagenomes</taxon>
        <taxon>ecological metagenomes</taxon>
    </lineage>
</organism>
<gene>
    <name evidence="2" type="ORF">S03H2_18124</name>
</gene>
<reference evidence="2" key="1">
    <citation type="journal article" date="2014" name="Front. Microbiol.">
        <title>High frequency of phylogenetically diverse reductive dehalogenase-homologous genes in deep subseafloor sedimentary metagenomes.</title>
        <authorList>
            <person name="Kawai M."/>
            <person name="Futagami T."/>
            <person name="Toyoda A."/>
            <person name="Takaki Y."/>
            <person name="Nishi S."/>
            <person name="Hori S."/>
            <person name="Arai W."/>
            <person name="Tsubouchi T."/>
            <person name="Morono Y."/>
            <person name="Uchiyama I."/>
            <person name="Ito T."/>
            <person name="Fujiyama A."/>
            <person name="Inagaki F."/>
            <person name="Takami H."/>
        </authorList>
    </citation>
    <scope>NUCLEOTIDE SEQUENCE</scope>
    <source>
        <strain evidence="2">Expedition CK06-06</strain>
    </source>
</reference>
<feature type="transmembrane region" description="Helical" evidence="1">
    <location>
        <begin position="25"/>
        <end position="44"/>
    </location>
</feature>
<dbReference type="AlphaFoldDB" id="X1G438"/>
<dbReference type="EMBL" id="BARU01009385">
    <property type="protein sequence ID" value="GAH36344.1"/>
    <property type="molecule type" value="Genomic_DNA"/>
</dbReference>
<proteinExistence type="predicted"/>
<sequence length="147" mass="16938">ITKKKELLKDLFDLRKENIKSIRSHLYHMLLLSGAIAAFLMPVYASGNLSEIQKLLIPWSISSLLLAIIIGIFHLSQVLRDENRWLSDMNLAAENHDTEAYKRYKTRSDASKREKKRAGFYSYLVEILFILGCILLIAALILKQFDL</sequence>
<evidence type="ECO:0000313" key="2">
    <source>
        <dbReference type="EMBL" id="GAH36344.1"/>
    </source>
</evidence>
<evidence type="ECO:0008006" key="3">
    <source>
        <dbReference type="Google" id="ProtNLM"/>
    </source>
</evidence>
<name>X1G438_9ZZZZ</name>
<comment type="caution">
    <text evidence="2">The sequence shown here is derived from an EMBL/GenBank/DDBJ whole genome shotgun (WGS) entry which is preliminary data.</text>
</comment>
<evidence type="ECO:0000256" key="1">
    <source>
        <dbReference type="SAM" id="Phobius"/>
    </source>
</evidence>
<feature type="non-terminal residue" evidence="2">
    <location>
        <position position="1"/>
    </location>
</feature>
<protein>
    <recommendedName>
        <fullName evidence="3">SMODS and SLOG-associating 2TM effector domain-containing protein</fullName>
    </recommendedName>
</protein>
<keyword evidence="1" id="KW-1133">Transmembrane helix</keyword>
<accession>X1G438</accession>
<keyword evidence="1" id="KW-0812">Transmembrane</keyword>
<keyword evidence="1" id="KW-0472">Membrane</keyword>